<feature type="signal peptide" evidence="1">
    <location>
        <begin position="1"/>
        <end position="26"/>
    </location>
</feature>
<dbReference type="GO" id="GO:0030246">
    <property type="term" value="F:carbohydrate binding"/>
    <property type="evidence" value="ECO:0007669"/>
    <property type="project" value="InterPro"/>
</dbReference>
<dbReference type="PROSITE" id="PS51257">
    <property type="entry name" value="PROKAR_LIPOPROTEIN"/>
    <property type="match status" value="1"/>
</dbReference>
<protein>
    <recommendedName>
        <fullName evidence="4">CBM20 domain-containing protein</fullName>
    </recommendedName>
</protein>
<keyword evidence="3" id="KW-1185">Reference proteome</keyword>
<organism evidence="2 3">
    <name type="scientific">Defluviitoga tunisiensis</name>
    <dbReference type="NCBI Taxonomy" id="1006576"/>
    <lineage>
        <taxon>Bacteria</taxon>
        <taxon>Thermotogati</taxon>
        <taxon>Thermotogota</taxon>
        <taxon>Thermotogae</taxon>
        <taxon>Petrotogales</taxon>
        <taxon>Petrotogaceae</taxon>
        <taxon>Defluviitoga</taxon>
    </lineage>
</organism>
<dbReference type="STRING" id="1006576.DTL3_0872"/>
<dbReference type="Proteomes" id="UP000032809">
    <property type="component" value="Chromosome I"/>
</dbReference>
<evidence type="ECO:0000313" key="2">
    <source>
        <dbReference type="EMBL" id="CEP78179.1"/>
    </source>
</evidence>
<dbReference type="InterPro" id="IPR013783">
    <property type="entry name" value="Ig-like_fold"/>
</dbReference>
<evidence type="ECO:0008006" key="4">
    <source>
        <dbReference type="Google" id="ProtNLM"/>
    </source>
</evidence>
<dbReference type="SUPFAM" id="SSF49452">
    <property type="entry name" value="Starch-binding domain-like"/>
    <property type="match status" value="1"/>
</dbReference>
<dbReference type="OrthoDB" id="47653at2"/>
<accession>A0A0C7P2K8</accession>
<dbReference type="InterPro" id="IPR013784">
    <property type="entry name" value="Carb-bd-like_fold"/>
</dbReference>
<dbReference type="AlphaFoldDB" id="A0A0C7P2K8"/>
<evidence type="ECO:0000256" key="1">
    <source>
        <dbReference type="SAM" id="SignalP"/>
    </source>
</evidence>
<dbReference type="Gene3D" id="2.60.40.10">
    <property type="entry name" value="Immunoglobulins"/>
    <property type="match status" value="1"/>
</dbReference>
<feature type="chain" id="PRO_5002195841" description="CBM20 domain-containing protein" evidence="1">
    <location>
        <begin position="27"/>
        <end position="469"/>
    </location>
</feature>
<keyword evidence="1" id="KW-0732">Signal</keyword>
<evidence type="ECO:0000313" key="3">
    <source>
        <dbReference type="Proteomes" id="UP000032809"/>
    </source>
</evidence>
<proteinExistence type="predicted"/>
<dbReference type="KEGG" id="dtn:DTL3_0872"/>
<sequence length="469" mass="52407">MKKSLFYMLILLSIVFALTGCLPKTAGQEPPVPVVSFKAYLPENTPDDATIYIIGNYCNWDFGGAKTSEVKTDNGQKYAEFELQVAEFPLQYKYTVGPDWKYVEKDAEGNEIGDRVIESAPEEVVIDTVASWAAIPTPPSEEPTIVNIKAYLPENTPDGATIYIIGSYCGWEFDNAATSEVKVDTENKKYAEFELQATEFPLEYKYTVGPDWKYVEVKADGNDLDGNRKIDSAPEGVVIDTVASWAAIPTPPSEEPTIVNIKAYLPENTPDGATIYIIGSYCGWEFDNAATSEVKVDTENKKYAEFELQATEFPLEYKYTVGPGWDYEEAKADGTGLPTNRRIDFKPTADIQEVVLNWKGKELIDYTDLQKDITVTFIGHVPEGTEDDNGKIYVRGSFNNWGNDDGGTPLEKTEDGTYTCEVTAKSYTLLEFKFLRKDDWNYEENVGANRIAILTDDSTITCLVEGWKN</sequence>
<gene>
    <name evidence="2" type="ORF">DTL3_0872</name>
</gene>
<dbReference type="HOGENOM" id="CLU_582309_0_0_0"/>
<dbReference type="EMBL" id="LN824141">
    <property type="protein sequence ID" value="CEP78179.1"/>
    <property type="molecule type" value="Genomic_DNA"/>
</dbReference>
<dbReference type="RefSeq" id="WP_045087682.1">
    <property type="nucleotide sequence ID" value="NZ_LN824141.1"/>
</dbReference>
<reference evidence="3" key="1">
    <citation type="submission" date="2014-11" db="EMBL/GenBank/DDBJ databases">
        <authorList>
            <person name="Wibberg D."/>
        </authorList>
    </citation>
    <scope>NUCLEOTIDE SEQUENCE [LARGE SCALE GENOMIC DNA]</scope>
    <source>
        <strain evidence="3">L3</strain>
    </source>
</reference>
<name>A0A0C7P2K8_DEFTU</name>